<accession>A0ABY0P4R8</accession>
<name>A0ABY0P4R8_9HYPH</name>
<gene>
    <name evidence="2" type="ORF">SAMN05421844_10829</name>
</gene>
<reference evidence="2 3" key="1">
    <citation type="submission" date="2016-10" db="EMBL/GenBank/DDBJ databases">
        <authorList>
            <person name="Varghese N."/>
            <person name="Submissions S."/>
        </authorList>
    </citation>
    <scope>NUCLEOTIDE SEQUENCE [LARGE SCALE GENOMIC DNA]</scope>
    <source>
        <strain evidence="2 3">DSM 26672</strain>
    </source>
</reference>
<sequence>MGYPLARELAEHIIWARIQELLPAAGVLIIHFDETHNLTDNANVVQMDNIRKTFKMLMVSSWPVGLIISGLPSLIPEMRKIDEIRRRGQFVSVPLLTMPDDNEMVAGIVGGLAEVVGLTIGEEAAGEIAPRLIHASLRRFGIAIELTHEAIELAMLEEKSLSIEHFATAFVDRTGSGALMNPFVAPNWAEVDCSLVLTDEPPIEPVLPLDPPRRGSRTGRKGGRS</sequence>
<protein>
    <recommendedName>
        <fullName evidence="4">TniB protein</fullName>
    </recommendedName>
</protein>
<feature type="region of interest" description="Disordered" evidence="1">
    <location>
        <begin position="204"/>
        <end position="225"/>
    </location>
</feature>
<evidence type="ECO:0008006" key="4">
    <source>
        <dbReference type="Google" id="ProtNLM"/>
    </source>
</evidence>
<evidence type="ECO:0000313" key="2">
    <source>
        <dbReference type="EMBL" id="SDH32272.1"/>
    </source>
</evidence>
<feature type="compositionally biased region" description="Basic residues" evidence="1">
    <location>
        <begin position="214"/>
        <end position="225"/>
    </location>
</feature>
<evidence type="ECO:0000256" key="1">
    <source>
        <dbReference type="SAM" id="MobiDB-lite"/>
    </source>
</evidence>
<comment type="caution">
    <text evidence="2">The sequence shown here is derived from an EMBL/GenBank/DDBJ whole genome shotgun (WGS) entry which is preliminary data.</text>
</comment>
<evidence type="ECO:0000313" key="3">
    <source>
        <dbReference type="Proteomes" id="UP000199468"/>
    </source>
</evidence>
<organism evidence="2 3">
    <name type="scientific">Bosea robiniae</name>
    <dbReference type="NCBI Taxonomy" id="1036780"/>
    <lineage>
        <taxon>Bacteria</taxon>
        <taxon>Pseudomonadati</taxon>
        <taxon>Pseudomonadota</taxon>
        <taxon>Alphaproteobacteria</taxon>
        <taxon>Hyphomicrobiales</taxon>
        <taxon>Boseaceae</taxon>
        <taxon>Bosea</taxon>
    </lineage>
</organism>
<dbReference type="EMBL" id="FNBZ01000008">
    <property type="protein sequence ID" value="SDH32272.1"/>
    <property type="molecule type" value="Genomic_DNA"/>
</dbReference>
<proteinExistence type="predicted"/>
<keyword evidence="3" id="KW-1185">Reference proteome</keyword>
<dbReference type="Proteomes" id="UP000199468">
    <property type="component" value="Unassembled WGS sequence"/>
</dbReference>